<keyword evidence="1" id="KW-1133">Transmembrane helix</keyword>
<sequence length="148" mass="16981">MNKYKRYLRVIFIVIIGIFVIRLFHDSHQPDYNALFLKDVSASSTIEIVHGDELIYHGKLGKDGLICLSSYKKEGWIPHASDMIYDVRVAGNNDEHYITLNINDGVVYSYKIWSKLSYSDSSFHSKAERVELTKRCTVTAKGFVKKVS</sequence>
<organism evidence="2 3">
    <name type="scientific">Vibrio gazogenes</name>
    <dbReference type="NCBI Taxonomy" id="687"/>
    <lineage>
        <taxon>Bacteria</taxon>
        <taxon>Pseudomonadati</taxon>
        <taxon>Pseudomonadota</taxon>
        <taxon>Gammaproteobacteria</taxon>
        <taxon>Vibrionales</taxon>
        <taxon>Vibrionaceae</taxon>
        <taxon>Vibrio</taxon>
    </lineage>
</organism>
<feature type="transmembrane region" description="Helical" evidence="1">
    <location>
        <begin position="7"/>
        <end position="25"/>
    </location>
</feature>
<evidence type="ECO:0000256" key="1">
    <source>
        <dbReference type="SAM" id="Phobius"/>
    </source>
</evidence>
<accession>A0A1Z2SEG9</accession>
<protein>
    <submittedName>
        <fullName evidence="2">Uncharacterized protein</fullName>
    </submittedName>
</protein>
<dbReference type="KEGG" id="vga:BSQ33_07505"/>
<dbReference type="Proteomes" id="UP000196708">
    <property type="component" value="Chromosome 1"/>
</dbReference>
<dbReference type="RefSeq" id="WP_088133758.1">
    <property type="nucleotide sequence ID" value="NZ_CP018835.1"/>
</dbReference>
<dbReference type="OrthoDB" id="5879736at2"/>
<name>A0A1Z2SEG9_VIBGA</name>
<evidence type="ECO:0000313" key="2">
    <source>
        <dbReference type="EMBL" id="ASA55562.1"/>
    </source>
</evidence>
<dbReference type="EMBL" id="CP018835">
    <property type="protein sequence ID" value="ASA55562.1"/>
    <property type="molecule type" value="Genomic_DNA"/>
</dbReference>
<gene>
    <name evidence="2" type="ORF">BSQ33_07505</name>
</gene>
<proteinExistence type="predicted"/>
<reference evidence="2 3" key="1">
    <citation type="submission" date="2016-12" db="EMBL/GenBank/DDBJ databases">
        <authorList>
            <person name="Song W.-J."/>
            <person name="Kurnit D.M."/>
        </authorList>
    </citation>
    <scope>NUCLEOTIDE SEQUENCE [LARGE SCALE GENOMIC DNA]</scope>
    <source>
        <strain evidence="2 3">ATCC 43942</strain>
    </source>
</reference>
<keyword evidence="1" id="KW-0472">Membrane</keyword>
<keyword evidence="1" id="KW-0812">Transmembrane</keyword>
<dbReference type="AlphaFoldDB" id="A0A1Z2SEG9"/>
<evidence type="ECO:0000313" key="3">
    <source>
        <dbReference type="Proteomes" id="UP000196708"/>
    </source>
</evidence>